<evidence type="ECO:0000256" key="10">
    <source>
        <dbReference type="RuleBase" id="RU351113"/>
    </source>
</evidence>
<dbReference type="Pfam" id="PF02949">
    <property type="entry name" value="7tm_6"/>
    <property type="match status" value="1"/>
</dbReference>
<comment type="subcellular location">
    <subcellularLocation>
        <location evidence="1 10">Cell membrane</location>
        <topology evidence="1 10">Multi-pass membrane protein</topology>
    </subcellularLocation>
</comment>
<protein>
    <recommendedName>
        <fullName evidence="10">Odorant receptor</fullName>
    </recommendedName>
</protein>
<name>A0A9E8DAB9_9MUSC</name>
<dbReference type="GO" id="GO:0005549">
    <property type="term" value="F:odorant binding"/>
    <property type="evidence" value="ECO:0007669"/>
    <property type="project" value="InterPro"/>
</dbReference>
<comment type="caution">
    <text evidence="10">Lacks conserved residue(s) required for the propagation of feature annotation.</text>
</comment>
<evidence type="ECO:0000256" key="4">
    <source>
        <dbReference type="ARBA" id="ARBA00022692"/>
    </source>
</evidence>
<evidence type="ECO:0000256" key="6">
    <source>
        <dbReference type="ARBA" id="ARBA00022989"/>
    </source>
</evidence>
<comment type="similarity">
    <text evidence="10">Belongs to the insect chemoreceptor superfamily. Heteromeric odorant receptor channel (TC 1.A.69) family.</text>
</comment>
<evidence type="ECO:0000313" key="11">
    <source>
        <dbReference type="EMBL" id="UZH23393.1"/>
    </source>
</evidence>
<keyword evidence="4 10" id="KW-0812">Transmembrane</keyword>
<evidence type="ECO:0000256" key="8">
    <source>
        <dbReference type="ARBA" id="ARBA00023170"/>
    </source>
</evidence>
<dbReference type="AlphaFoldDB" id="A0A9E8DAB9"/>
<organism evidence="11">
    <name type="scientific">Anastrepha ludens</name>
    <name type="common">Mexican fruit fly</name>
    <dbReference type="NCBI Taxonomy" id="28586"/>
    <lineage>
        <taxon>Eukaryota</taxon>
        <taxon>Metazoa</taxon>
        <taxon>Ecdysozoa</taxon>
        <taxon>Arthropoda</taxon>
        <taxon>Hexapoda</taxon>
        <taxon>Insecta</taxon>
        <taxon>Pterygota</taxon>
        <taxon>Neoptera</taxon>
        <taxon>Endopterygota</taxon>
        <taxon>Diptera</taxon>
        <taxon>Brachycera</taxon>
        <taxon>Muscomorpha</taxon>
        <taxon>Tephritoidea</taxon>
        <taxon>Tephritidae</taxon>
        <taxon>Anastrepha</taxon>
    </lineage>
</organism>
<evidence type="ECO:0000256" key="7">
    <source>
        <dbReference type="ARBA" id="ARBA00023136"/>
    </source>
</evidence>
<reference evidence="11" key="1">
    <citation type="journal article" date="2022" name="Int. J. Mol. Sci.">
        <title>Identification of Candidate Chemosensory Gene Families by Head Transcriptomes Analysis in the Mexican Fruit Fly, Anastrepha ludens Loew (Diptera: Tephritidae).</title>
        <authorList>
            <person name="Segura-Leon O.L."/>
            <person name="Torres-Huerta B."/>
            <person name="Estrada-Perez A.R."/>
            <person name="Cibrian-Tovar J."/>
            <person name="Hernandez-Hernandez F.C."/>
            <person name="Cruz-Jaramillo J.L."/>
            <person name="Meza-Hernandez J.S."/>
            <person name="Sanchez-Galicia F."/>
        </authorList>
    </citation>
    <scope>NUCLEOTIDE SEQUENCE</scope>
</reference>
<keyword evidence="8 10" id="KW-0675">Receptor</keyword>
<keyword evidence="7 10" id="KW-0472">Membrane</keyword>
<dbReference type="GO" id="GO:0004984">
    <property type="term" value="F:olfactory receptor activity"/>
    <property type="evidence" value="ECO:0007669"/>
    <property type="project" value="InterPro"/>
</dbReference>
<dbReference type="GO" id="GO:0007165">
    <property type="term" value="P:signal transduction"/>
    <property type="evidence" value="ECO:0007669"/>
    <property type="project" value="UniProtKB-KW"/>
</dbReference>
<accession>A0A9E8DAB9</accession>
<feature type="transmembrane region" description="Helical" evidence="10">
    <location>
        <begin position="58"/>
        <end position="78"/>
    </location>
</feature>
<evidence type="ECO:0000256" key="9">
    <source>
        <dbReference type="ARBA" id="ARBA00023224"/>
    </source>
</evidence>
<dbReference type="PANTHER" id="PTHR21137:SF3">
    <property type="entry name" value="ODORANT RECEPTOR 30A-RELATED"/>
    <property type="match status" value="1"/>
</dbReference>
<keyword evidence="2" id="KW-1003">Cell membrane</keyword>
<keyword evidence="6 10" id="KW-1133">Transmembrane helix</keyword>
<dbReference type="GO" id="GO:0005886">
    <property type="term" value="C:plasma membrane"/>
    <property type="evidence" value="ECO:0007669"/>
    <property type="project" value="UniProtKB-SubCell"/>
</dbReference>
<keyword evidence="9 10" id="KW-0807">Transducer</keyword>
<feature type="transmembrane region" description="Helical" evidence="10">
    <location>
        <begin position="249"/>
        <end position="267"/>
    </location>
</feature>
<dbReference type="EMBL" id="ON420022">
    <property type="protein sequence ID" value="UZH23393.1"/>
    <property type="molecule type" value="mRNA"/>
</dbReference>
<feature type="transmembrane region" description="Helical" evidence="10">
    <location>
        <begin position="274"/>
        <end position="297"/>
    </location>
</feature>
<keyword evidence="3 10" id="KW-0716">Sensory transduction</keyword>
<evidence type="ECO:0000256" key="2">
    <source>
        <dbReference type="ARBA" id="ARBA00022475"/>
    </source>
</evidence>
<sequence length="371" mass="42909">MGYAAELFSWCLKSMEYLGYLDESKRSRAYLLISVPALTILPAAYNICFNWTGLGNAIYDIFIIMNLITTVTRAFAVITHQKKFADTYNEIDNWYNNLEHDDDKRTFYELQKFTKRTVHFSKYIQRCFTCAAAFVSFQPILTQYGNFVISIAVPGVDLLKSPSFEIIYLLQAFWVIPVCTYSYIPSVNSFLILMSFGTFMLKDLQQRINNLSQMNEESALKNIKKCVQFHMKIINFHDDLEELFSTTNLLDVGIYCIIMCMLLIYSMMEFNLALILKGILILCVQTVSLFQTIFYLANDFSDESLAIANAAYNTNWTQRDVKFRKYVLLIITRSQTPLQFTAGGFKPLTMEILLQILRISYSLFSFLKGTM</sequence>
<feature type="transmembrane region" description="Helical" evidence="10">
    <location>
        <begin position="29"/>
        <end position="52"/>
    </location>
</feature>
<reference evidence="11" key="2">
    <citation type="submission" date="2022-05" db="EMBL/GenBank/DDBJ databases">
        <authorList>
            <person name="Segura Leon O.L."/>
            <person name="Torres Huerta B."/>
            <person name="Meza Hernandez S.J."/>
        </authorList>
    </citation>
    <scope>NUCLEOTIDE SEQUENCE</scope>
</reference>
<dbReference type="InterPro" id="IPR004117">
    <property type="entry name" value="7tm6_olfct_rcpt"/>
</dbReference>
<feature type="transmembrane region" description="Helical" evidence="10">
    <location>
        <begin position="166"/>
        <end position="184"/>
    </location>
</feature>
<dbReference type="PANTHER" id="PTHR21137">
    <property type="entry name" value="ODORANT RECEPTOR"/>
    <property type="match status" value="1"/>
</dbReference>
<evidence type="ECO:0000256" key="5">
    <source>
        <dbReference type="ARBA" id="ARBA00022725"/>
    </source>
</evidence>
<evidence type="ECO:0000256" key="1">
    <source>
        <dbReference type="ARBA" id="ARBA00004651"/>
    </source>
</evidence>
<evidence type="ECO:0000256" key="3">
    <source>
        <dbReference type="ARBA" id="ARBA00022606"/>
    </source>
</evidence>
<keyword evidence="5 10" id="KW-0552">Olfaction</keyword>
<proteinExistence type="evidence at transcript level"/>